<name>A0A9W7JF78_HIBTR</name>
<feature type="short sequence motif" description="VHIID" evidence="3">
    <location>
        <begin position="334"/>
        <end position="338"/>
    </location>
</feature>
<sequence length="594" mass="66957">MGNDVYSWDDFNVYAAPDKLSSSDKEFESFNGGVKGKENGFYGVEDWGETGAVDSLRSDYEFYGDESMAATGFGFSKQGLQQQQQQQSFTAYGLLDGLSFNAQSPLIPTPTCFSRMNDGVCNDIDETKKEKQQALCLPSLGLLNNYGNGFKRLHGKRRSDDDITVSDARDDEDRKFSTEEIMRIAGEMFIKSCGQTVDGSSMIDHPFNVCFSGLSDPEKRDAELAVLLLAAAEKIGCQQYESASRLLKQCDYMSSKTGNPVQRVVYYFTQALGEKIERSSSKGLNWRPLFNIEKAMMSMNPTVLACHQEFPFAMVTQFAGIQAIVENVGQAKKVHIIDLAIRHGVQWTILMQALASRQHECGLELFKITAVSTEEKALVENTGKRLSSFAQSLGIPFAFNIVIVSDMLDLKEDLFEMDAEESVVAYAAFTFRRLLVMPNRIENIMRVLRVINPCVMVVTEIEGNHNSPIFVNRFIEVLFFFSAYFDCSATCMKQDTENREIMESVFFGEGIRNMIASEGEERKIRHVKFDVWRAFLVRYMMEETELSMSSMYQVDLILKSFACGTSCTLDMNGKTLLIGWKGTPMYSISVWKFL</sequence>
<dbReference type="PANTHER" id="PTHR31636">
    <property type="entry name" value="OSJNBA0084A10.13 PROTEIN-RELATED"/>
    <property type="match status" value="1"/>
</dbReference>
<comment type="similarity">
    <text evidence="3">Belongs to the GRAS family.</text>
</comment>
<organism evidence="4 5">
    <name type="scientific">Hibiscus trionum</name>
    <name type="common">Flower of an hour</name>
    <dbReference type="NCBI Taxonomy" id="183268"/>
    <lineage>
        <taxon>Eukaryota</taxon>
        <taxon>Viridiplantae</taxon>
        <taxon>Streptophyta</taxon>
        <taxon>Embryophyta</taxon>
        <taxon>Tracheophyta</taxon>
        <taxon>Spermatophyta</taxon>
        <taxon>Magnoliopsida</taxon>
        <taxon>eudicotyledons</taxon>
        <taxon>Gunneridae</taxon>
        <taxon>Pentapetalae</taxon>
        <taxon>rosids</taxon>
        <taxon>malvids</taxon>
        <taxon>Malvales</taxon>
        <taxon>Malvaceae</taxon>
        <taxon>Malvoideae</taxon>
        <taxon>Hibiscus</taxon>
    </lineage>
</organism>
<keyword evidence="2" id="KW-0804">Transcription</keyword>
<evidence type="ECO:0000256" key="2">
    <source>
        <dbReference type="ARBA" id="ARBA00023163"/>
    </source>
</evidence>
<reference evidence="4" key="1">
    <citation type="submission" date="2023-05" db="EMBL/GenBank/DDBJ databases">
        <title>Genome and transcriptome analyses reveal genes involved in the formation of fine ridges on petal epidermal cells in Hibiscus trionum.</title>
        <authorList>
            <person name="Koshimizu S."/>
            <person name="Masuda S."/>
            <person name="Ishii T."/>
            <person name="Shirasu K."/>
            <person name="Hoshino A."/>
            <person name="Arita M."/>
        </authorList>
    </citation>
    <scope>NUCLEOTIDE SEQUENCE</scope>
    <source>
        <strain evidence="4">Hamamatsu line</strain>
    </source>
</reference>
<proteinExistence type="inferred from homology"/>
<dbReference type="Pfam" id="PF03514">
    <property type="entry name" value="GRAS"/>
    <property type="match status" value="1"/>
</dbReference>
<dbReference type="InterPro" id="IPR005202">
    <property type="entry name" value="TF_GRAS"/>
</dbReference>
<evidence type="ECO:0000256" key="3">
    <source>
        <dbReference type="PROSITE-ProRule" id="PRU01191"/>
    </source>
</evidence>
<keyword evidence="5" id="KW-1185">Reference proteome</keyword>
<dbReference type="PROSITE" id="PS50985">
    <property type="entry name" value="GRAS"/>
    <property type="match status" value="1"/>
</dbReference>
<feature type="region of interest" description="Leucine repeat II (LRII)" evidence="3">
    <location>
        <begin position="381"/>
        <end position="413"/>
    </location>
</feature>
<dbReference type="EMBL" id="BSYR01000063">
    <property type="protein sequence ID" value="GMJ12274.1"/>
    <property type="molecule type" value="Genomic_DNA"/>
</dbReference>
<evidence type="ECO:0000313" key="4">
    <source>
        <dbReference type="EMBL" id="GMJ12274.1"/>
    </source>
</evidence>
<dbReference type="OrthoDB" id="770224at2759"/>
<feature type="region of interest" description="SAW" evidence="3">
    <location>
        <begin position="516"/>
        <end position="592"/>
    </location>
</feature>
<dbReference type="Proteomes" id="UP001165190">
    <property type="component" value="Unassembled WGS sequence"/>
</dbReference>
<comment type="caution">
    <text evidence="3">Lacks conserved residue(s) required for the propagation of feature annotation.</text>
</comment>
<evidence type="ECO:0000313" key="5">
    <source>
        <dbReference type="Proteomes" id="UP001165190"/>
    </source>
</evidence>
<evidence type="ECO:0000256" key="1">
    <source>
        <dbReference type="ARBA" id="ARBA00023015"/>
    </source>
</evidence>
<protein>
    <recommendedName>
        <fullName evidence="6">DELLA protein RGL1-like</fullName>
    </recommendedName>
</protein>
<keyword evidence="1" id="KW-0805">Transcription regulation</keyword>
<accession>A0A9W7JF78</accession>
<dbReference type="AlphaFoldDB" id="A0A9W7JF78"/>
<gene>
    <name evidence="4" type="ORF">HRI_004896600</name>
</gene>
<comment type="caution">
    <text evidence="4">The sequence shown here is derived from an EMBL/GenBank/DDBJ whole genome shotgun (WGS) entry which is preliminary data.</text>
</comment>
<evidence type="ECO:0008006" key="6">
    <source>
        <dbReference type="Google" id="ProtNLM"/>
    </source>
</evidence>